<dbReference type="InterPro" id="IPR039425">
    <property type="entry name" value="RNA_pol_sigma-70-like"/>
</dbReference>
<dbReference type="InterPro" id="IPR000838">
    <property type="entry name" value="RNA_pol_sigma70_ECF_CS"/>
</dbReference>
<dbReference type="InterPro" id="IPR007627">
    <property type="entry name" value="RNA_pol_sigma70_r2"/>
</dbReference>
<evidence type="ECO:0000256" key="2">
    <source>
        <dbReference type="ARBA" id="ARBA00023015"/>
    </source>
</evidence>
<organism evidence="8">
    <name type="scientific">hydrothermal vent metagenome</name>
    <dbReference type="NCBI Taxonomy" id="652676"/>
    <lineage>
        <taxon>unclassified sequences</taxon>
        <taxon>metagenomes</taxon>
        <taxon>ecological metagenomes</taxon>
    </lineage>
</organism>
<keyword evidence="2" id="KW-0805">Transcription regulation</keyword>
<evidence type="ECO:0000256" key="3">
    <source>
        <dbReference type="ARBA" id="ARBA00023082"/>
    </source>
</evidence>
<proteinExistence type="inferred from homology"/>
<dbReference type="GO" id="GO:0016987">
    <property type="term" value="F:sigma factor activity"/>
    <property type="evidence" value="ECO:0007669"/>
    <property type="project" value="UniProtKB-KW"/>
</dbReference>
<dbReference type="PANTHER" id="PTHR43133">
    <property type="entry name" value="RNA POLYMERASE ECF-TYPE SIGMA FACTO"/>
    <property type="match status" value="1"/>
</dbReference>
<dbReference type="Gene3D" id="1.10.10.10">
    <property type="entry name" value="Winged helix-like DNA-binding domain superfamily/Winged helix DNA-binding domain"/>
    <property type="match status" value="1"/>
</dbReference>
<feature type="domain" description="RNA polymerase sigma-70 region 2" evidence="6">
    <location>
        <begin position="23"/>
        <end position="90"/>
    </location>
</feature>
<dbReference type="PROSITE" id="PS01063">
    <property type="entry name" value="SIGMA70_ECF"/>
    <property type="match status" value="1"/>
</dbReference>
<dbReference type="Pfam" id="PF04542">
    <property type="entry name" value="Sigma70_r2"/>
    <property type="match status" value="1"/>
</dbReference>
<dbReference type="InterPro" id="IPR036388">
    <property type="entry name" value="WH-like_DNA-bd_sf"/>
</dbReference>
<dbReference type="EMBL" id="UOEB01000283">
    <property type="protein sequence ID" value="VAV86053.1"/>
    <property type="molecule type" value="Genomic_DNA"/>
</dbReference>
<dbReference type="GO" id="GO:0003677">
    <property type="term" value="F:DNA binding"/>
    <property type="evidence" value="ECO:0007669"/>
    <property type="project" value="UniProtKB-KW"/>
</dbReference>
<evidence type="ECO:0000313" key="8">
    <source>
        <dbReference type="EMBL" id="VAV86053.1"/>
    </source>
</evidence>
<keyword evidence="4" id="KW-0238">DNA-binding</keyword>
<dbReference type="NCBIfam" id="TIGR02937">
    <property type="entry name" value="sigma70-ECF"/>
    <property type="match status" value="1"/>
</dbReference>
<dbReference type="InterPro" id="IPR013325">
    <property type="entry name" value="RNA_pol_sigma_r2"/>
</dbReference>
<evidence type="ECO:0000256" key="4">
    <source>
        <dbReference type="ARBA" id="ARBA00023125"/>
    </source>
</evidence>
<evidence type="ECO:0000256" key="1">
    <source>
        <dbReference type="ARBA" id="ARBA00010641"/>
    </source>
</evidence>
<keyword evidence="5" id="KW-0804">Transcription</keyword>
<dbReference type="Pfam" id="PF08281">
    <property type="entry name" value="Sigma70_r4_2"/>
    <property type="match status" value="1"/>
</dbReference>
<comment type="similarity">
    <text evidence="1">Belongs to the sigma-70 factor family. ECF subfamily.</text>
</comment>
<dbReference type="SUPFAM" id="SSF88946">
    <property type="entry name" value="Sigma2 domain of RNA polymerase sigma factors"/>
    <property type="match status" value="1"/>
</dbReference>
<sequence>MTTNDQVYIDKILDGEASAYTVLVNRYKDLVYTLSLRMVKNREDAEEVAQDTFIKTYSSLNKFKGDSKFSTWIYRVAYNTCLDRLKKNKRQPYTVAIDEYTEHQVKTLDNALDQIEAKEKQQAIQNCLELLPSEDSFLLTLYYFEELSLDEISKVVGLKPNNIKVKIFRSRKKLATILKEQLDNETIESYAGLYRAAFR</sequence>
<dbReference type="InterPro" id="IPR013324">
    <property type="entry name" value="RNA_pol_sigma_r3/r4-like"/>
</dbReference>
<keyword evidence="3" id="KW-0731">Sigma factor</keyword>
<gene>
    <name evidence="8" type="ORF">MNBD_BACTEROID02-1164</name>
</gene>
<accession>A0A3B0RNF4</accession>
<dbReference type="PANTHER" id="PTHR43133:SF51">
    <property type="entry name" value="RNA POLYMERASE SIGMA FACTOR"/>
    <property type="match status" value="1"/>
</dbReference>
<dbReference type="InterPro" id="IPR013249">
    <property type="entry name" value="RNA_pol_sigma70_r4_t2"/>
</dbReference>
<dbReference type="Gene3D" id="1.10.1740.10">
    <property type="match status" value="1"/>
</dbReference>
<evidence type="ECO:0000259" key="7">
    <source>
        <dbReference type="Pfam" id="PF08281"/>
    </source>
</evidence>
<protein>
    <submittedName>
        <fullName evidence="8">RNA polymerase ECF-type sigma factor</fullName>
    </submittedName>
</protein>
<dbReference type="SUPFAM" id="SSF88659">
    <property type="entry name" value="Sigma3 and sigma4 domains of RNA polymerase sigma factors"/>
    <property type="match status" value="1"/>
</dbReference>
<feature type="domain" description="RNA polymerase sigma factor 70 region 4 type 2" evidence="7">
    <location>
        <begin position="122"/>
        <end position="174"/>
    </location>
</feature>
<dbReference type="AlphaFoldDB" id="A0A3B0RNF4"/>
<dbReference type="CDD" id="cd06171">
    <property type="entry name" value="Sigma70_r4"/>
    <property type="match status" value="1"/>
</dbReference>
<dbReference type="InterPro" id="IPR014284">
    <property type="entry name" value="RNA_pol_sigma-70_dom"/>
</dbReference>
<reference evidence="8" key="1">
    <citation type="submission" date="2018-06" db="EMBL/GenBank/DDBJ databases">
        <authorList>
            <person name="Zhirakovskaya E."/>
        </authorList>
    </citation>
    <scope>NUCLEOTIDE SEQUENCE</scope>
</reference>
<evidence type="ECO:0000256" key="5">
    <source>
        <dbReference type="ARBA" id="ARBA00023163"/>
    </source>
</evidence>
<evidence type="ECO:0000259" key="6">
    <source>
        <dbReference type="Pfam" id="PF04542"/>
    </source>
</evidence>
<name>A0A3B0RNF4_9ZZZZ</name>
<dbReference type="GO" id="GO:0006352">
    <property type="term" value="P:DNA-templated transcription initiation"/>
    <property type="evidence" value="ECO:0007669"/>
    <property type="project" value="InterPro"/>
</dbReference>